<dbReference type="AlphaFoldDB" id="A0AAW6FMC7"/>
<reference evidence="1" key="1">
    <citation type="submission" date="2023-01" db="EMBL/GenBank/DDBJ databases">
        <title>Human gut microbiome strain richness.</title>
        <authorList>
            <person name="Chen-Liaw A."/>
        </authorList>
    </citation>
    <scope>NUCLEOTIDE SEQUENCE</scope>
    <source>
        <strain evidence="1">RTP21484st1_B7_RTP21484_190118</strain>
    </source>
</reference>
<protein>
    <submittedName>
        <fullName evidence="1">Uncharacterized protein</fullName>
    </submittedName>
</protein>
<evidence type="ECO:0000313" key="1">
    <source>
        <dbReference type="EMBL" id="MDB9224181.1"/>
    </source>
</evidence>
<accession>A0AAW6FMC7</accession>
<proteinExistence type="predicted"/>
<evidence type="ECO:0000313" key="2">
    <source>
        <dbReference type="Proteomes" id="UP001212263"/>
    </source>
</evidence>
<organism evidence="1 2">
    <name type="scientific">Odoribacter splanchnicus</name>
    <dbReference type="NCBI Taxonomy" id="28118"/>
    <lineage>
        <taxon>Bacteria</taxon>
        <taxon>Pseudomonadati</taxon>
        <taxon>Bacteroidota</taxon>
        <taxon>Bacteroidia</taxon>
        <taxon>Bacteroidales</taxon>
        <taxon>Odoribacteraceae</taxon>
        <taxon>Odoribacter</taxon>
    </lineage>
</organism>
<gene>
    <name evidence="1" type="ORF">PN645_14355</name>
</gene>
<dbReference type="RefSeq" id="WP_272054836.1">
    <property type="nucleotide sequence ID" value="NZ_JAQMRB010000022.1"/>
</dbReference>
<dbReference type="EMBL" id="JAQMRD010000021">
    <property type="protein sequence ID" value="MDB9224181.1"/>
    <property type="molecule type" value="Genomic_DNA"/>
</dbReference>
<dbReference type="Proteomes" id="UP001212263">
    <property type="component" value="Unassembled WGS sequence"/>
</dbReference>
<comment type="caution">
    <text evidence="1">The sequence shown here is derived from an EMBL/GenBank/DDBJ whole genome shotgun (WGS) entry which is preliminary data.</text>
</comment>
<name>A0AAW6FMC7_9BACT</name>
<sequence length="142" mass="16628">MKKIILTIVSLFLSLYVFCQECFLHLKTEDTLKFQMWYTLYASFYDDTVIIKDTHGAKYKFVLDKDGYGDYGSDMVISDRGYFHACGDYNKGTPCRNGKIIMDDMMKLYFNSNSHVYNSNHRDHGSHMSHYSSIMIYEANSR</sequence>